<name>A0ABD0J9E7_9CAEN</name>
<accession>A0ABD0J9E7</accession>
<dbReference type="Proteomes" id="UP001519460">
    <property type="component" value="Unassembled WGS sequence"/>
</dbReference>
<dbReference type="PANTHER" id="PTHR37398">
    <property type="entry name" value="ENDO-BETA-1,4-MANNANASE"/>
    <property type="match status" value="1"/>
</dbReference>
<keyword evidence="2" id="KW-1185">Reference proteome</keyword>
<dbReference type="EMBL" id="JACVVK020000553">
    <property type="protein sequence ID" value="KAK7466633.1"/>
    <property type="molecule type" value="Genomic_DNA"/>
</dbReference>
<gene>
    <name evidence="1" type="ORF">BaRGS_00037290</name>
</gene>
<evidence type="ECO:0000313" key="1">
    <source>
        <dbReference type="EMBL" id="KAK7466633.1"/>
    </source>
</evidence>
<proteinExistence type="predicted"/>
<comment type="caution">
    <text evidence="1">The sequence shown here is derived from an EMBL/GenBank/DDBJ whole genome shotgun (WGS) entry which is preliminary data.</text>
</comment>
<dbReference type="AlphaFoldDB" id="A0ABD0J9E7"/>
<protein>
    <submittedName>
        <fullName evidence="1">Uncharacterized protein</fullName>
    </submittedName>
</protein>
<sequence>MSAYSLDKPLVLAEFSQAMGGDLTSPDQFTWAYTRGYSGSWSWQAVGEGAGSDSLATQLKGMGVLKDKDNQTEGGRVAINIRGGGGGENGRAWCFGFAWLIDRMFAWLWG</sequence>
<dbReference type="Gene3D" id="3.20.20.80">
    <property type="entry name" value="Glycosidases"/>
    <property type="match status" value="1"/>
</dbReference>
<reference evidence="1 2" key="1">
    <citation type="journal article" date="2023" name="Sci. Data">
        <title>Genome assembly of the Korean intertidal mud-creeper Batillaria attramentaria.</title>
        <authorList>
            <person name="Patra A.K."/>
            <person name="Ho P.T."/>
            <person name="Jun S."/>
            <person name="Lee S.J."/>
            <person name="Kim Y."/>
            <person name="Won Y.J."/>
        </authorList>
    </citation>
    <scope>NUCLEOTIDE SEQUENCE [LARGE SCALE GENOMIC DNA]</scope>
    <source>
        <strain evidence="1">Wonlab-2016</strain>
    </source>
</reference>
<organism evidence="1 2">
    <name type="scientific">Batillaria attramentaria</name>
    <dbReference type="NCBI Taxonomy" id="370345"/>
    <lineage>
        <taxon>Eukaryota</taxon>
        <taxon>Metazoa</taxon>
        <taxon>Spiralia</taxon>
        <taxon>Lophotrochozoa</taxon>
        <taxon>Mollusca</taxon>
        <taxon>Gastropoda</taxon>
        <taxon>Caenogastropoda</taxon>
        <taxon>Sorbeoconcha</taxon>
        <taxon>Cerithioidea</taxon>
        <taxon>Batillariidae</taxon>
        <taxon>Batillaria</taxon>
    </lineage>
</organism>
<evidence type="ECO:0000313" key="2">
    <source>
        <dbReference type="Proteomes" id="UP001519460"/>
    </source>
</evidence>
<dbReference type="PANTHER" id="PTHR37398:SF3">
    <property type="entry name" value="GLYCOSIDE HYDROLASE FAMILY 5 DOMAIN-CONTAINING PROTEIN"/>
    <property type="match status" value="1"/>
</dbReference>